<dbReference type="EMBL" id="CANUEZ050000192">
    <property type="protein sequence ID" value="CAM0512019.1"/>
    <property type="molecule type" value="Genomic_DNA"/>
</dbReference>
<gene>
    <name evidence="1" type="ORF">FHB240107_LOCUS4444</name>
</gene>
<reference evidence="1 2" key="1">
    <citation type="submission" date="2024-08" db="EMBL/GenBank/DDBJ databases">
        <authorList>
            <person name="Paterson S."/>
        </authorList>
    </citation>
    <scope>NUCLEOTIDE SEQUENCE [LARGE SCALE GENOMIC DNA]</scope>
</reference>
<accession>A0ABC9HHU9</accession>
<evidence type="ECO:0000313" key="2">
    <source>
        <dbReference type="Proteomes" id="UP001189180"/>
    </source>
</evidence>
<dbReference type="AlphaFoldDB" id="A0ABC9HHU9"/>
<protein>
    <submittedName>
        <fullName evidence="1">Uncharacterized protein</fullName>
    </submittedName>
</protein>
<evidence type="ECO:0000313" key="1">
    <source>
        <dbReference type="EMBL" id="CAM0512019.1"/>
    </source>
</evidence>
<organism evidence="1 2">
    <name type="scientific">Fasciola hepatica</name>
    <name type="common">Liver fluke</name>
    <dbReference type="NCBI Taxonomy" id="6192"/>
    <lineage>
        <taxon>Eukaryota</taxon>
        <taxon>Metazoa</taxon>
        <taxon>Spiralia</taxon>
        <taxon>Lophotrochozoa</taxon>
        <taxon>Platyhelminthes</taxon>
        <taxon>Trematoda</taxon>
        <taxon>Digenea</taxon>
        <taxon>Plagiorchiida</taxon>
        <taxon>Echinostomata</taxon>
        <taxon>Echinostomatoidea</taxon>
        <taxon>Fasciolidae</taxon>
        <taxon>Fasciola</taxon>
    </lineage>
</organism>
<name>A0ABC9HHU9_FASHE</name>
<sequence>MITNDPQNYCFPCVVKYFQQFKKEELFLKRRSSGEFRQHLQDSSNHFSAQALLSNETHINMDEQDGAALIIEITEFLPDFILRSHSSFEQRICPKLDRITVAYPEYTERFLPEIYFVFSCGLLSSFDGGELLKMLTQLRMVCAYLLVNSDAGAAHILPFIVRALHETVWLHILASVCLESTAAPPAIGTSSSPTSTVSTQSGSLPPLVQATGWILPLITKVEFC</sequence>
<keyword evidence="2" id="KW-1185">Reference proteome</keyword>
<dbReference type="Proteomes" id="UP001189180">
    <property type="component" value="Unassembled WGS sequence"/>
</dbReference>
<proteinExistence type="predicted"/>
<comment type="caution">
    <text evidence="1">The sequence shown here is derived from an EMBL/GenBank/DDBJ whole genome shotgun (WGS) entry which is preliminary data.</text>
</comment>